<name>A0A7C8I3H2_9PLEO</name>
<evidence type="ECO:0000313" key="1">
    <source>
        <dbReference type="EMBL" id="KAF2869909.1"/>
    </source>
</evidence>
<proteinExistence type="predicted"/>
<organism evidence="1 2">
    <name type="scientific">Massariosphaeria phaeospora</name>
    <dbReference type="NCBI Taxonomy" id="100035"/>
    <lineage>
        <taxon>Eukaryota</taxon>
        <taxon>Fungi</taxon>
        <taxon>Dikarya</taxon>
        <taxon>Ascomycota</taxon>
        <taxon>Pezizomycotina</taxon>
        <taxon>Dothideomycetes</taxon>
        <taxon>Pleosporomycetidae</taxon>
        <taxon>Pleosporales</taxon>
        <taxon>Pleosporales incertae sedis</taxon>
        <taxon>Massariosphaeria</taxon>
    </lineage>
</organism>
<keyword evidence="2" id="KW-1185">Reference proteome</keyword>
<accession>A0A7C8I3H2</accession>
<reference evidence="1 2" key="1">
    <citation type="submission" date="2020-01" db="EMBL/GenBank/DDBJ databases">
        <authorList>
            <consortium name="DOE Joint Genome Institute"/>
            <person name="Haridas S."/>
            <person name="Albert R."/>
            <person name="Binder M."/>
            <person name="Bloem J."/>
            <person name="Labutti K."/>
            <person name="Salamov A."/>
            <person name="Andreopoulos B."/>
            <person name="Baker S.E."/>
            <person name="Barry K."/>
            <person name="Bills G."/>
            <person name="Bluhm B.H."/>
            <person name="Cannon C."/>
            <person name="Castanera R."/>
            <person name="Culley D.E."/>
            <person name="Daum C."/>
            <person name="Ezra D."/>
            <person name="Gonzalez J.B."/>
            <person name="Henrissat B."/>
            <person name="Kuo A."/>
            <person name="Liang C."/>
            <person name="Lipzen A."/>
            <person name="Lutzoni F."/>
            <person name="Magnuson J."/>
            <person name="Mondo S."/>
            <person name="Nolan M."/>
            <person name="Ohm R."/>
            <person name="Pangilinan J."/>
            <person name="Park H.-J.H."/>
            <person name="Ramirez L."/>
            <person name="Alfaro M."/>
            <person name="Sun H."/>
            <person name="Tritt A."/>
            <person name="Yoshinaga Y."/>
            <person name="Zwiers L.-H.L."/>
            <person name="Turgeon B.G."/>
            <person name="Goodwin S.B."/>
            <person name="Spatafora J.W."/>
            <person name="Crous P.W."/>
            <person name="Grigoriev I.V."/>
        </authorList>
    </citation>
    <scope>NUCLEOTIDE SEQUENCE [LARGE SCALE GENOMIC DNA]</scope>
    <source>
        <strain evidence="1 2">CBS 611.86</strain>
    </source>
</reference>
<gene>
    <name evidence="1" type="ORF">BDV95DRAFT_90934</name>
</gene>
<dbReference type="AlphaFoldDB" id="A0A7C8I3H2"/>
<comment type="caution">
    <text evidence="1">The sequence shown here is derived from an EMBL/GenBank/DDBJ whole genome shotgun (WGS) entry which is preliminary data.</text>
</comment>
<dbReference type="Proteomes" id="UP000481861">
    <property type="component" value="Unassembled WGS sequence"/>
</dbReference>
<evidence type="ECO:0000313" key="2">
    <source>
        <dbReference type="Proteomes" id="UP000481861"/>
    </source>
</evidence>
<sequence>MKETLLAIPKLYLALLIYVFCFARYNAHPPPASLVSYFFCFLHPSPFSCPRPRACQGPHSLAIAVSAPDGTAAVCNAQCVTFRITAARTTPEKQVCAPPGTASSATPAVDMKLALFCRLEFRRNE</sequence>
<protein>
    <submittedName>
        <fullName evidence="1">Uncharacterized protein</fullName>
    </submittedName>
</protein>
<dbReference type="EMBL" id="JAADJZ010000015">
    <property type="protein sequence ID" value="KAF2869909.1"/>
    <property type="molecule type" value="Genomic_DNA"/>
</dbReference>